<dbReference type="InterPro" id="IPR040919">
    <property type="entry name" value="Asparaginase_C"/>
</dbReference>
<dbReference type="PIRSF" id="PIRSF500176">
    <property type="entry name" value="L_ASNase"/>
    <property type="match status" value="1"/>
</dbReference>
<sequence>MVVSTGGTIASRYDPDENALISVATGEELLSTLGMLAPDVDVVVEEFSNVGSNRIDLNTSFRLARQIDKWLRDDTISGCVVTHGTDTLEESAFLAGLVVSSPKPVAFTGAQRGADQPDADGPRNLADAIAVAASPDARDLGSLVVFAGKVLAAIDATKVHTSRLAAYDSSAFGPLGEVDHGAVLITRRLSGYPRIKAELIEPRVDLITLAMGADSRLFDAAVASGARGIVLEAFGRGNATPAVVAAVARASQKGIVTVVASRCPEGRVLPLYGDGGGRDLEDAGAFFAGRLRGPKARVLLCLALANKPMGEIADLFEQFGR</sequence>
<dbReference type="InterPro" id="IPR027475">
    <property type="entry name" value="Asparaginase/glutaminase_AS2"/>
</dbReference>
<feature type="active site" description="O-isoaspartyl threonine intermediate" evidence="3">
    <location>
        <position position="8"/>
    </location>
</feature>
<comment type="similarity">
    <text evidence="1">Belongs to the asparaginase 1 family.</text>
</comment>
<dbReference type="PIRSF" id="PIRSF001220">
    <property type="entry name" value="L-ASNase_gatD"/>
    <property type="match status" value="1"/>
</dbReference>
<dbReference type="PROSITE" id="PS00917">
    <property type="entry name" value="ASN_GLN_ASE_2"/>
    <property type="match status" value="1"/>
</dbReference>
<evidence type="ECO:0000256" key="4">
    <source>
        <dbReference type="PIRSR" id="PIRSR001220-2"/>
    </source>
</evidence>
<dbReference type="InterPro" id="IPR036152">
    <property type="entry name" value="Asp/glu_Ase-like_sf"/>
</dbReference>
<dbReference type="SMART" id="SM00870">
    <property type="entry name" value="Asparaginase"/>
    <property type="match status" value="1"/>
</dbReference>
<feature type="binding site" evidence="4">
    <location>
        <begin position="85"/>
        <end position="86"/>
    </location>
    <ligand>
        <name>substrate</name>
    </ligand>
</feature>
<reference evidence="8 9" key="1">
    <citation type="submission" date="2020-08" db="EMBL/GenBank/DDBJ databases">
        <title>Genomic Encyclopedia of Type Strains, Phase IV (KMG-IV): sequencing the most valuable type-strain genomes for metagenomic binning, comparative biology and taxonomic classification.</title>
        <authorList>
            <person name="Goeker M."/>
        </authorList>
    </citation>
    <scope>NUCLEOTIDE SEQUENCE [LARGE SCALE GENOMIC DNA]</scope>
    <source>
        <strain evidence="8 9">DSM 7051</strain>
    </source>
</reference>
<feature type="active site" evidence="5">
    <location>
        <position position="85"/>
    </location>
</feature>
<accession>A0A7X0F6H4</accession>
<dbReference type="EC" id="3.5.1.1" evidence="8"/>
<dbReference type="InterPro" id="IPR004550">
    <property type="entry name" value="AsnASE_II"/>
</dbReference>
<evidence type="ECO:0000313" key="9">
    <source>
        <dbReference type="Proteomes" id="UP000536262"/>
    </source>
</evidence>
<dbReference type="SUPFAM" id="SSF53774">
    <property type="entry name" value="Glutaminase/Asparaginase"/>
    <property type="match status" value="1"/>
</dbReference>
<keyword evidence="2 8" id="KW-0378">Hydrolase</keyword>
<dbReference type="PRINTS" id="PR00139">
    <property type="entry name" value="ASNGLNASE"/>
</dbReference>
<dbReference type="Pfam" id="PF00710">
    <property type="entry name" value="Asparaginase"/>
    <property type="match status" value="1"/>
</dbReference>
<evidence type="ECO:0000256" key="1">
    <source>
        <dbReference type="ARBA" id="ARBA00010518"/>
    </source>
</evidence>
<protein>
    <submittedName>
        <fullName evidence="8">L-asparaginase</fullName>
        <ecNumber evidence="8">3.5.1.1</ecNumber>
    </submittedName>
</protein>
<dbReference type="Gene3D" id="3.40.50.1170">
    <property type="entry name" value="L-asparaginase, N-terminal domain"/>
    <property type="match status" value="1"/>
</dbReference>
<gene>
    <name evidence="8" type="ORF">GGR00_001807</name>
</gene>
<organism evidence="8 9">
    <name type="scientific">Aminobacter aganoensis</name>
    <dbReference type="NCBI Taxonomy" id="83264"/>
    <lineage>
        <taxon>Bacteria</taxon>
        <taxon>Pseudomonadati</taxon>
        <taxon>Pseudomonadota</taxon>
        <taxon>Alphaproteobacteria</taxon>
        <taxon>Hyphomicrobiales</taxon>
        <taxon>Phyllobacteriaceae</taxon>
        <taxon>Aminobacter</taxon>
    </lineage>
</organism>
<dbReference type="InterPro" id="IPR037152">
    <property type="entry name" value="L-asparaginase_N_sf"/>
</dbReference>
<dbReference type="Proteomes" id="UP000536262">
    <property type="component" value="Unassembled WGS sequence"/>
</dbReference>
<dbReference type="InterPro" id="IPR006034">
    <property type="entry name" value="Asparaginase/glutaminase-like"/>
</dbReference>
<dbReference type="SFLD" id="SFLDS00057">
    <property type="entry name" value="Glutaminase/Asparaginase"/>
    <property type="match status" value="1"/>
</dbReference>
<comment type="caution">
    <text evidence="8">The sequence shown here is derived from an EMBL/GenBank/DDBJ whole genome shotgun (WGS) entry which is preliminary data.</text>
</comment>
<dbReference type="CDD" id="cd08964">
    <property type="entry name" value="L-asparaginase_II"/>
    <property type="match status" value="1"/>
</dbReference>
<dbReference type="GO" id="GO:0004067">
    <property type="term" value="F:asparaginase activity"/>
    <property type="evidence" value="ECO:0007669"/>
    <property type="project" value="UniProtKB-UniRule"/>
</dbReference>
<dbReference type="Gene3D" id="3.40.50.40">
    <property type="match status" value="1"/>
</dbReference>
<dbReference type="GO" id="GO:0006528">
    <property type="term" value="P:asparagine metabolic process"/>
    <property type="evidence" value="ECO:0007669"/>
    <property type="project" value="InterPro"/>
</dbReference>
<evidence type="ECO:0000259" key="6">
    <source>
        <dbReference type="Pfam" id="PF00710"/>
    </source>
</evidence>
<evidence type="ECO:0000256" key="3">
    <source>
        <dbReference type="PIRSR" id="PIRSR001220-1"/>
    </source>
</evidence>
<proteinExistence type="inferred from homology"/>
<dbReference type="PANTHER" id="PTHR11707">
    <property type="entry name" value="L-ASPARAGINASE"/>
    <property type="match status" value="1"/>
</dbReference>
<evidence type="ECO:0000256" key="2">
    <source>
        <dbReference type="ARBA" id="ARBA00022801"/>
    </source>
</evidence>
<keyword evidence="9" id="KW-1185">Reference proteome</keyword>
<evidence type="ECO:0000313" key="8">
    <source>
        <dbReference type="EMBL" id="MBB6354033.1"/>
    </source>
</evidence>
<dbReference type="InterPro" id="IPR027474">
    <property type="entry name" value="L-asparaginase_N"/>
</dbReference>
<dbReference type="AlphaFoldDB" id="A0A7X0F6H4"/>
<evidence type="ECO:0000256" key="5">
    <source>
        <dbReference type="PROSITE-ProRule" id="PRU10100"/>
    </source>
</evidence>
<evidence type="ECO:0000259" key="7">
    <source>
        <dbReference type="Pfam" id="PF17763"/>
    </source>
</evidence>
<name>A0A7X0F6H4_9HYPH</name>
<feature type="domain" description="Asparaginase/glutaminase C-terminal" evidence="7">
    <location>
        <begin position="203"/>
        <end position="307"/>
    </location>
</feature>
<dbReference type="PROSITE" id="PS51732">
    <property type="entry name" value="ASN_GLN_ASE_3"/>
    <property type="match status" value="1"/>
</dbReference>
<dbReference type="PANTHER" id="PTHR11707:SF28">
    <property type="entry name" value="60 KDA LYSOPHOSPHOLIPASE"/>
    <property type="match status" value="1"/>
</dbReference>
<dbReference type="Pfam" id="PF17763">
    <property type="entry name" value="Asparaginase_C"/>
    <property type="match status" value="1"/>
</dbReference>
<feature type="binding site" evidence="4">
    <location>
        <position position="52"/>
    </location>
    <ligand>
        <name>substrate</name>
    </ligand>
</feature>
<feature type="domain" description="L-asparaginase N-terminal" evidence="6">
    <location>
        <begin position="1"/>
        <end position="187"/>
    </location>
</feature>
<dbReference type="EMBL" id="JACHOU010000003">
    <property type="protein sequence ID" value="MBB6354033.1"/>
    <property type="molecule type" value="Genomic_DNA"/>
</dbReference>
<dbReference type="InterPro" id="IPR027473">
    <property type="entry name" value="L-asparaginase_C"/>
</dbReference>